<gene>
    <name evidence="2" type="ORF">D9756_008455</name>
</gene>
<feature type="compositionally biased region" description="Low complexity" evidence="1">
    <location>
        <begin position="477"/>
        <end position="490"/>
    </location>
</feature>
<sequence length="627" mass="70862">MSFPRSINHKLCSNEPPTIEEEKLIRSVLAVSFGRQHAIDNQISVLRRALDDLTPKQEKLKTFIESHRRLLSPSQKLLPEILQVIFCYCLPTAHNAVMSTKEAPLLLGRVCRRWRQVSHTTPKLWTSIHISIIPVAFHNSRGVARKDAVSSWLSRSGVLPLYISMTAKSTRTAPNPGATVNAYYIQPYLDVISEHTHRWRSLHLMLNDYNWSYLFTRFSGVDFPALESLCLEGNFPRRLKHALPPDHAAFSGEIGILQAPCLRKLSFPSFSLQVIQARVHWRDLTGLDLGSRPLLLTDVVRIITKCPNLENCTISLHPPGASAPGAFPSRPITMPTLPVLRTLSLTTKKACFDEIFSLLDGLSTPALRHLSLHNRIEVDWPIGIPLVSSFKEKLDSVFGSFFRRLTHPLEELMISTIPFSAEYALAILQHVPDLKRLSLRGVEFVRQPWHLTLPEVQVHLMNDALLKKLIPTRARGASSATPSTASSSSSDGEEHDAHMGENLPYSCLCPRLEVLDCSEAVFSTHLVLEFLQSRTTYRHEHPGVAHLRRVCIIFSSRIPFFSADDHDLRNEIVTLEQETGLLVSLRKQAGIEESIPAPRAFVHEWTLSASRSFPFDTHKYFGFFQRY</sequence>
<dbReference type="PANTHER" id="PTHR38926">
    <property type="entry name" value="F-BOX DOMAIN CONTAINING PROTEIN, EXPRESSED"/>
    <property type="match status" value="1"/>
</dbReference>
<evidence type="ECO:0000313" key="3">
    <source>
        <dbReference type="Proteomes" id="UP000559027"/>
    </source>
</evidence>
<accession>A0A8H5D2Q8</accession>
<dbReference type="Gene3D" id="1.20.1280.50">
    <property type="match status" value="1"/>
</dbReference>
<dbReference type="AlphaFoldDB" id="A0A8H5D2Q8"/>
<dbReference type="InterPro" id="IPR032675">
    <property type="entry name" value="LRR_dom_sf"/>
</dbReference>
<feature type="region of interest" description="Disordered" evidence="1">
    <location>
        <begin position="476"/>
        <end position="497"/>
    </location>
</feature>
<evidence type="ECO:0000256" key="1">
    <source>
        <dbReference type="SAM" id="MobiDB-lite"/>
    </source>
</evidence>
<dbReference type="Proteomes" id="UP000559027">
    <property type="component" value="Unassembled WGS sequence"/>
</dbReference>
<keyword evidence="3" id="KW-1185">Reference proteome</keyword>
<dbReference type="Gene3D" id="3.80.10.10">
    <property type="entry name" value="Ribonuclease Inhibitor"/>
    <property type="match status" value="1"/>
</dbReference>
<dbReference type="EMBL" id="JAACJO010000013">
    <property type="protein sequence ID" value="KAF5351082.1"/>
    <property type="molecule type" value="Genomic_DNA"/>
</dbReference>
<proteinExistence type="predicted"/>
<reference evidence="2 3" key="1">
    <citation type="journal article" date="2020" name="ISME J.">
        <title>Uncovering the hidden diversity of litter-decomposition mechanisms in mushroom-forming fungi.</title>
        <authorList>
            <person name="Floudas D."/>
            <person name="Bentzer J."/>
            <person name="Ahren D."/>
            <person name="Johansson T."/>
            <person name="Persson P."/>
            <person name="Tunlid A."/>
        </authorList>
    </citation>
    <scope>NUCLEOTIDE SEQUENCE [LARGE SCALE GENOMIC DNA]</scope>
    <source>
        <strain evidence="2 3">CBS 146.42</strain>
    </source>
</reference>
<evidence type="ECO:0000313" key="2">
    <source>
        <dbReference type="EMBL" id="KAF5351082.1"/>
    </source>
</evidence>
<dbReference type="SUPFAM" id="SSF52047">
    <property type="entry name" value="RNI-like"/>
    <property type="match status" value="1"/>
</dbReference>
<comment type="caution">
    <text evidence="2">The sequence shown here is derived from an EMBL/GenBank/DDBJ whole genome shotgun (WGS) entry which is preliminary data.</text>
</comment>
<evidence type="ECO:0008006" key="4">
    <source>
        <dbReference type="Google" id="ProtNLM"/>
    </source>
</evidence>
<dbReference type="PANTHER" id="PTHR38926:SF72">
    <property type="entry name" value="IM:7136021-RELATED"/>
    <property type="match status" value="1"/>
</dbReference>
<organism evidence="2 3">
    <name type="scientific">Leucocoprinus leucothites</name>
    <dbReference type="NCBI Taxonomy" id="201217"/>
    <lineage>
        <taxon>Eukaryota</taxon>
        <taxon>Fungi</taxon>
        <taxon>Dikarya</taxon>
        <taxon>Basidiomycota</taxon>
        <taxon>Agaricomycotina</taxon>
        <taxon>Agaricomycetes</taxon>
        <taxon>Agaricomycetidae</taxon>
        <taxon>Agaricales</taxon>
        <taxon>Agaricineae</taxon>
        <taxon>Agaricaceae</taxon>
        <taxon>Leucocoprinus</taxon>
    </lineage>
</organism>
<dbReference type="OrthoDB" id="3051815at2759"/>
<protein>
    <recommendedName>
        <fullName evidence="4">F-box domain-containing protein</fullName>
    </recommendedName>
</protein>
<name>A0A8H5D2Q8_9AGAR</name>